<sequence>MKSHISPRVCVRERRNLADLCGLPHPPSSSARLVAVVSGESVAEDTLTDPYWPRYPIIGA</sequence>
<accession>A0A9D4F347</accession>
<dbReference type="AlphaFoldDB" id="A0A9D4F347"/>
<keyword evidence="2" id="KW-1185">Reference proteome</keyword>
<proteinExistence type="predicted"/>
<protein>
    <submittedName>
        <fullName evidence="1">Uncharacterized protein</fullName>
    </submittedName>
</protein>
<gene>
    <name evidence="1" type="ORF">DPMN_167348</name>
</gene>
<reference evidence="1" key="2">
    <citation type="submission" date="2020-11" db="EMBL/GenBank/DDBJ databases">
        <authorList>
            <person name="McCartney M.A."/>
            <person name="Auch B."/>
            <person name="Kono T."/>
            <person name="Mallez S."/>
            <person name="Becker A."/>
            <person name="Gohl D.M."/>
            <person name="Silverstein K.A.T."/>
            <person name="Koren S."/>
            <person name="Bechman K.B."/>
            <person name="Herman A."/>
            <person name="Abrahante J.E."/>
            <person name="Garbe J."/>
        </authorList>
    </citation>
    <scope>NUCLEOTIDE SEQUENCE</scope>
    <source>
        <strain evidence="1">Duluth1</strain>
        <tissue evidence="1">Whole animal</tissue>
    </source>
</reference>
<dbReference type="EMBL" id="JAIWYP010000008">
    <property type="protein sequence ID" value="KAH3789176.1"/>
    <property type="molecule type" value="Genomic_DNA"/>
</dbReference>
<comment type="caution">
    <text evidence="1">The sequence shown here is derived from an EMBL/GenBank/DDBJ whole genome shotgun (WGS) entry which is preliminary data.</text>
</comment>
<name>A0A9D4F347_DREPO</name>
<organism evidence="1 2">
    <name type="scientific">Dreissena polymorpha</name>
    <name type="common">Zebra mussel</name>
    <name type="synonym">Mytilus polymorpha</name>
    <dbReference type="NCBI Taxonomy" id="45954"/>
    <lineage>
        <taxon>Eukaryota</taxon>
        <taxon>Metazoa</taxon>
        <taxon>Spiralia</taxon>
        <taxon>Lophotrochozoa</taxon>
        <taxon>Mollusca</taxon>
        <taxon>Bivalvia</taxon>
        <taxon>Autobranchia</taxon>
        <taxon>Heteroconchia</taxon>
        <taxon>Euheterodonta</taxon>
        <taxon>Imparidentia</taxon>
        <taxon>Neoheterodontei</taxon>
        <taxon>Myida</taxon>
        <taxon>Dreissenoidea</taxon>
        <taxon>Dreissenidae</taxon>
        <taxon>Dreissena</taxon>
    </lineage>
</organism>
<dbReference type="Proteomes" id="UP000828390">
    <property type="component" value="Unassembled WGS sequence"/>
</dbReference>
<evidence type="ECO:0000313" key="2">
    <source>
        <dbReference type="Proteomes" id="UP000828390"/>
    </source>
</evidence>
<reference evidence="1" key="1">
    <citation type="journal article" date="2019" name="bioRxiv">
        <title>The Genome of the Zebra Mussel, Dreissena polymorpha: A Resource for Invasive Species Research.</title>
        <authorList>
            <person name="McCartney M.A."/>
            <person name="Auch B."/>
            <person name="Kono T."/>
            <person name="Mallez S."/>
            <person name="Zhang Y."/>
            <person name="Obille A."/>
            <person name="Becker A."/>
            <person name="Abrahante J.E."/>
            <person name="Garbe J."/>
            <person name="Badalamenti J.P."/>
            <person name="Herman A."/>
            <person name="Mangelson H."/>
            <person name="Liachko I."/>
            <person name="Sullivan S."/>
            <person name="Sone E.D."/>
            <person name="Koren S."/>
            <person name="Silverstein K.A.T."/>
            <person name="Beckman K.B."/>
            <person name="Gohl D.M."/>
        </authorList>
    </citation>
    <scope>NUCLEOTIDE SEQUENCE</scope>
    <source>
        <strain evidence="1">Duluth1</strain>
        <tissue evidence="1">Whole animal</tissue>
    </source>
</reference>
<evidence type="ECO:0000313" key="1">
    <source>
        <dbReference type="EMBL" id="KAH3789176.1"/>
    </source>
</evidence>